<name>A0ABP0EJ14_9ASCO</name>
<feature type="transmembrane region" description="Helical" evidence="8">
    <location>
        <begin position="453"/>
        <end position="473"/>
    </location>
</feature>
<evidence type="ECO:0000256" key="4">
    <source>
        <dbReference type="ARBA" id="ARBA00022692"/>
    </source>
</evidence>
<keyword evidence="4 8" id="KW-0812">Transmembrane</keyword>
<evidence type="ECO:0000313" key="10">
    <source>
        <dbReference type="EMBL" id="CAK7920286.1"/>
    </source>
</evidence>
<evidence type="ECO:0000256" key="8">
    <source>
        <dbReference type="SAM" id="Phobius"/>
    </source>
</evidence>
<evidence type="ECO:0000256" key="1">
    <source>
        <dbReference type="ARBA" id="ARBA00004127"/>
    </source>
</evidence>
<accession>A0ABP0EJ14</accession>
<dbReference type="Proteomes" id="UP001497600">
    <property type="component" value="Chromosome H"/>
</dbReference>
<keyword evidence="5 8" id="KW-1133">Transmembrane helix</keyword>
<dbReference type="InterPro" id="IPR020846">
    <property type="entry name" value="MFS_dom"/>
</dbReference>
<feature type="transmembrane region" description="Helical" evidence="8">
    <location>
        <begin position="293"/>
        <end position="315"/>
    </location>
</feature>
<keyword evidence="6 8" id="KW-0472">Membrane</keyword>
<feature type="transmembrane region" description="Helical" evidence="8">
    <location>
        <begin position="211"/>
        <end position="230"/>
    </location>
</feature>
<proteinExistence type="inferred from homology"/>
<dbReference type="InterPro" id="IPR011701">
    <property type="entry name" value="MFS"/>
</dbReference>
<feature type="domain" description="Major facilitator superfamily (MFS) profile" evidence="9">
    <location>
        <begin position="55"/>
        <end position="477"/>
    </location>
</feature>
<protein>
    <submittedName>
        <fullName evidence="10">Bypass of stop codon protein 6</fullName>
    </submittedName>
</protein>
<organism evidence="10 11">
    <name type="scientific">[Candida] anglica</name>
    <dbReference type="NCBI Taxonomy" id="148631"/>
    <lineage>
        <taxon>Eukaryota</taxon>
        <taxon>Fungi</taxon>
        <taxon>Dikarya</taxon>
        <taxon>Ascomycota</taxon>
        <taxon>Saccharomycotina</taxon>
        <taxon>Pichiomycetes</taxon>
        <taxon>Debaryomycetaceae</taxon>
        <taxon>Kurtzmaniella</taxon>
    </lineage>
</organism>
<comment type="subcellular location">
    <subcellularLocation>
        <location evidence="1">Endomembrane system</location>
        <topology evidence="1">Multi-pass membrane protein</topology>
    </subcellularLocation>
</comment>
<dbReference type="InterPro" id="IPR051788">
    <property type="entry name" value="MFS_Transporter"/>
</dbReference>
<feature type="transmembrane region" description="Helical" evidence="8">
    <location>
        <begin position="51"/>
        <end position="69"/>
    </location>
</feature>
<dbReference type="EMBL" id="OZ004260">
    <property type="protein sequence ID" value="CAK7920286.1"/>
    <property type="molecule type" value="Genomic_DNA"/>
</dbReference>
<evidence type="ECO:0000256" key="5">
    <source>
        <dbReference type="ARBA" id="ARBA00022989"/>
    </source>
</evidence>
<evidence type="ECO:0000259" key="9">
    <source>
        <dbReference type="PROSITE" id="PS50850"/>
    </source>
</evidence>
<dbReference type="Pfam" id="PF07690">
    <property type="entry name" value="MFS_1"/>
    <property type="match status" value="1"/>
</dbReference>
<dbReference type="PROSITE" id="PS50850">
    <property type="entry name" value="MFS"/>
    <property type="match status" value="1"/>
</dbReference>
<gene>
    <name evidence="10" type="primary">BSC6</name>
    <name evidence="10" type="ORF">CAAN4_H00782</name>
</gene>
<feature type="compositionally biased region" description="Low complexity" evidence="7">
    <location>
        <begin position="259"/>
        <end position="271"/>
    </location>
</feature>
<evidence type="ECO:0000313" key="11">
    <source>
        <dbReference type="Proteomes" id="UP001497600"/>
    </source>
</evidence>
<evidence type="ECO:0000256" key="7">
    <source>
        <dbReference type="SAM" id="MobiDB-lite"/>
    </source>
</evidence>
<feature type="transmembrane region" description="Helical" evidence="8">
    <location>
        <begin position="176"/>
        <end position="199"/>
    </location>
</feature>
<feature type="transmembrane region" description="Helical" evidence="8">
    <location>
        <begin position="362"/>
        <end position="381"/>
    </location>
</feature>
<keyword evidence="11" id="KW-1185">Reference proteome</keyword>
<evidence type="ECO:0000256" key="3">
    <source>
        <dbReference type="ARBA" id="ARBA00022448"/>
    </source>
</evidence>
<dbReference type="PANTHER" id="PTHR23514">
    <property type="entry name" value="BYPASS OF STOP CODON PROTEIN 6"/>
    <property type="match status" value="1"/>
</dbReference>
<feature type="transmembrane region" description="Helical" evidence="8">
    <location>
        <begin position="420"/>
        <end position="441"/>
    </location>
</feature>
<feature type="region of interest" description="Disordered" evidence="7">
    <location>
        <begin position="249"/>
        <end position="277"/>
    </location>
</feature>
<dbReference type="SUPFAM" id="SSF103473">
    <property type="entry name" value="MFS general substrate transporter"/>
    <property type="match status" value="1"/>
</dbReference>
<evidence type="ECO:0000256" key="2">
    <source>
        <dbReference type="ARBA" id="ARBA00008335"/>
    </source>
</evidence>
<dbReference type="InterPro" id="IPR036259">
    <property type="entry name" value="MFS_trans_sf"/>
</dbReference>
<sequence>MVDNSNAYPDIDDSLSGSSLDANKSLFGKYTTEFDNEIIYIDSSDWRDSNFLKFQIISGYLVFILFGLAEQTVGTLIPKFQEHYKINDIQASFVFLASVAGYFIMAFLSDLSHTNLGVKGVLVMGTVSMTFAYLGISTYPPFAAVVFLYIFHGVGLGSIDASLGMWMGKLVDSNEVLGILHGCYGIGCMISPTLITSLLERKTHPWAWPQYYLVLSCLGAGCVILMIVAFKNETPKKYRYTSMTSSKSTSEVELEDLSGDNGSGSTSSSPPVDDDSLEHSSASFGEVVRSLQIWLFALFLFTYVGNEVAFGSWSISFLTRVKSLSYEESSHLTSTFWAGLTAGRIILGFVTLRVFNTELTANFAYTILTFLGYFSFWLMSLGSNTSLLYPVAFFTGCFVGPIFPTTIISSLKTLPAKYHTAGIGFICAFGGGGGAVIPFLIGLVAESPLGLDLFPVIISMIAGLNSFMWVVLIKKYGSNYSANKL</sequence>
<evidence type="ECO:0000256" key="6">
    <source>
        <dbReference type="ARBA" id="ARBA00023136"/>
    </source>
</evidence>
<dbReference type="Gene3D" id="1.20.1250.20">
    <property type="entry name" value="MFS general substrate transporter like domains"/>
    <property type="match status" value="2"/>
</dbReference>
<dbReference type="PANTHER" id="PTHR23514:SF3">
    <property type="entry name" value="BYPASS OF STOP CODON PROTEIN 6"/>
    <property type="match status" value="1"/>
</dbReference>
<feature type="transmembrane region" description="Helical" evidence="8">
    <location>
        <begin position="335"/>
        <end position="355"/>
    </location>
</feature>
<feature type="transmembrane region" description="Helical" evidence="8">
    <location>
        <begin position="142"/>
        <end position="164"/>
    </location>
</feature>
<keyword evidence="3" id="KW-0813">Transport</keyword>
<reference evidence="10 11" key="1">
    <citation type="submission" date="2024-01" db="EMBL/GenBank/DDBJ databases">
        <authorList>
            <consortium name="Genoscope - CEA"/>
            <person name="William W."/>
        </authorList>
    </citation>
    <scope>NUCLEOTIDE SEQUENCE [LARGE SCALE GENOMIC DNA]</scope>
    <source>
        <strain evidence="10 11">29B2s-10</strain>
    </source>
</reference>
<feature type="transmembrane region" description="Helical" evidence="8">
    <location>
        <begin position="89"/>
        <end position="109"/>
    </location>
</feature>
<comment type="similarity">
    <text evidence="2">Belongs to the major facilitator superfamily.</text>
</comment>
<feature type="transmembrane region" description="Helical" evidence="8">
    <location>
        <begin position="387"/>
        <end position="408"/>
    </location>
</feature>